<reference evidence="1" key="1">
    <citation type="submission" date="2024-07" db="EMBL/GenBank/DDBJ databases">
        <authorList>
            <person name="Yu S.T."/>
        </authorList>
    </citation>
    <scope>NUCLEOTIDE SEQUENCE</scope>
    <source>
        <strain evidence="1">R08</strain>
    </source>
</reference>
<evidence type="ECO:0000313" key="1">
    <source>
        <dbReference type="EMBL" id="XDQ04613.1"/>
    </source>
</evidence>
<proteinExistence type="predicted"/>
<dbReference type="RefSeq" id="WP_369190125.1">
    <property type="nucleotide sequence ID" value="NZ_CP163431.1"/>
</dbReference>
<dbReference type="EMBL" id="CP163431">
    <property type="protein sequence ID" value="XDQ04613.1"/>
    <property type="molecule type" value="Genomic_DNA"/>
</dbReference>
<organism evidence="1">
    <name type="scientific">Streptomyces sp. R08</name>
    <dbReference type="NCBI Taxonomy" id="3238624"/>
    <lineage>
        <taxon>Bacteria</taxon>
        <taxon>Bacillati</taxon>
        <taxon>Actinomycetota</taxon>
        <taxon>Actinomycetes</taxon>
        <taxon>Kitasatosporales</taxon>
        <taxon>Streptomycetaceae</taxon>
        <taxon>Streptomyces</taxon>
    </lineage>
</organism>
<sequence>MDTERGHENVSGTREELVSELRDRATGWHHMASDKKRDRALEAAESLEAGSFSVKVGNTIYSVTGEGIPSARDESADEPVS</sequence>
<gene>
    <name evidence="1" type="ORF">AB5J58_32605</name>
</gene>
<protein>
    <submittedName>
        <fullName evidence="1">Uncharacterized protein</fullName>
    </submittedName>
</protein>
<name>A0AB39MIM3_9ACTN</name>
<dbReference type="AlphaFoldDB" id="A0AB39MIM3"/>
<accession>A0AB39MIM3</accession>